<dbReference type="PANTHER" id="PTHR37984:SF9">
    <property type="entry name" value="INTEGRASE CATALYTIC DOMAIN-CONTAINING PROTEIN"/>
    <property type="match status" value="1"/>
</dbReference>
<dbReference type="PANTHER" id="PTHR37984">
    <property type="entry name" value="PROTEIN CBG26694"/>
    <property type="match status" value="1"/>
</dbReference>
<dbReference type="Pfam" id="PF17921">
    <property type="entry name" value="Integrase_H2C2"/>
    <property type="match status" value="1"/>
</dbReference>
<evidence type="ECO:0000259" key="3">
    <source>
        <dbReference type="PROSITE" id="PS50994"/>
    </source>
</evidence>
<organism evidence="4 5">
    <name type="scientific">Oryzias sinensis</name>
    <name type="common">Chinese medaka</name>
    <dbReference type="NCBI Taxonomy" id="183150"/>
    <lineage>
        <taxon>Eukaryota</taxon>
        <taxon>Metazoa</taxon>
        <taxon>Chordata</taxon>
        <taxon>Craniata</taxon>
        <taxon>Vertebrata</taxon>
        <taxon>Euteleostomi</taxon>
        <taxon>Actinopterygii</taxon>
        <taxon>Neopterygii</taxon>
        <taxon>Teleostei</taxon>
        <taxon>Neoteleostei</taxon>
        <taxon>Acanthomorphata</taxon>
        <taxon>Ovalentaria</taxon>
        <taxon>Atherinomorphae</taxon>
        <taxon>Beloniformes</taxon>
        <taxon>Adrianichthyidae</taxon>
        <taxon>Oryziinae</taxon>
        <taxon>Oryzias</taxon>
    </lineage>
</organism>
<dbReference type="Gene3D" id="3.30.420.10">
    <property type="entry name" value="Ribonuclease H-like superfamily/Ribonuclease H"/>
    <property type="match status" value="1"/>
</dbReference>
<name>A0A8C8DRN6_9TELE</name>
<dbReference type="SUPFAM" id="SSF53098">
    <property type="entry name" value="Ribonuclease H-like"/>
    <property type="match status" value="1"/>
</dbReference>
<dbReference type="Ensembl" id="ENSOSIT00000026739.1">
    <property type="protein sequence ID" value="ENSOSIP00000025351.1"/>
    <property type="gene ID" value="ENSOSIG00000013289.1"/>
</dbReference>
<dbReference type="InterPro" id="IPR001584">
    <property type="entry name" value="Integrase_cat-core"/>
</dbReference>
<evidence type="ECO:0000313" key="4">
    <source>
        <dbReference type="Ensembl" id="ENSOSIP00000025351.1"/>
    </source>
</evidence>
<feature type="compositionally biased region" description="Polar residues" evidence="2">
    <location>
        <begin position="428"/>
        <end position="437"/>
    </location>
</feature>
<reference evidence="4" key="1">
    <citation type="submission" date="2025-08" db="UniProtKB">
        <authorList>
            <consortium name="Ensembl"/>
        </authorList>
    </citation>
    <scope>IDENTIFICATION</scope>
</reference>
<reference evidence="4" key="2">
    <citation type="submission" date="2025-09" db="UniProtKB">
        <authorList>
            <consortium name="Ensembl"/>
        </authorList>
    </citation>
    <scope>IDENTIFICATION</scope>
</reference>
<dbReference type="FunFam" id="1.10.340.70:FF:000003">
    <property type="entry name" value="Protein CBG25708"/>
    <property type="match status" value="1"/>
</dbReference>
<dbReference type="FunFam" id="3.30.420.10:FF:000063">
    <property type="entry name" value="Retrovirus-related Pol polyprotein from transposon 297-like Protein"/>
    <property type="match status" value="1"/>
</dbReference>
<dbReference type="InterPro" id="IPR036397">
    <property type="entry name" value="RNaseH_sf"/>
</dbReference>
<evidence type="ECO:0000256" key="1">
    <source>
        <dbReference type="ARBA" id="ARBA00039658"/>
    </source>
</evidence>
<keyword evidence="5" id="KW-1185">Reference proteome</keyword>
<dbReference type="GO" id="GO:0015074">
    <property type="term" value="P:DNA integration"/>
    <property type="evidence" value="ECO:0007669"/>
    <property type="project" value="InterPro"/>
</dbReference>
<dbReference type="AlphaFoldDB" id="A0A8C8DRN6"/>
<dbReference type="InterPro" id="IPR012337">
    <property type="entry name" value="RNaseH-like_sf"/>
</dbReference>
<sequence length="476" mass="54401">MKFTFDIVHVPGKCLITADTLSRAPVNHTFTPEELNNEAEVKVFVDSVVQSIPATEPRLREIQQKQHSDPVCAKVIQCCKTGWPERHMLPRELSEYWSEKDNLNLAGELLLRGQRLVIPQSMRKEILKQIHDGHQGIVKCRARARQFVWWPGLSVHISKVVENCNTCSQHKAEHREPLLTTPVPERPWQRVGTDMFFWNKDTYILVVDYFSRYIEVAKLNVTSAATVIAAMKETFSRHGIPETVVSDNGPQYASEKFKDFATEYGFVHITSSPRYPQANGEAERAVATVKGLWKGGGEKTKALLSYRATPLECGYSPAQLLMGRQLKTTLPQQPVTLLPRWPNMKQFKTKQRRYKANQQRQYDQRHQVRPLTVLQTGQTVWLPREKKEGTVVQHATTPRSYIIDTDEGQIRRNRTHVRPLRSPERSELTVSTQQTGVEENAGRESSIPSHNTQDTVKPPYVTSSGRVSRPPKRLDL</sequence>
<protein>
    <recommendedName>
        <fullName evidence="1">Gypsy retrotransposon integrase-like protein 1</fullName>
    </recommendedName>
</protein>
<evidence type="ECO:0000256" key="2">
    <source>
        <dbReference type="SAM" id="MobiDB-lite"/>
    </source>
</evidence>
<dbReference type="PROSITE" id="PS50994">
    <property type="entry name" value="INTEGRASE"/>
    <property type="match status" value="1"/>
</dbReference>
<proteinExistence type="predicted"/>
<accession>A0A8C8DRN6</accession>
<dbReference type="GeneTree" id="ENSGT00490000044642"/>
<evidence type="ECO:0000313" key="5">
    <source>
        <dbReference type="Proteomes" id="UP000694383"/>
    </source>
</evidence>
<feature type="compositionally biased region" description="Polar residues" evidence="2">
    <location>
        <begin position="446"/>
        <end position="466"/>
    </location>
</feature>
<dbReference type="Pfam" id="PF00665">
    <property type="entry name" value="rve"/>
    <property type="match status" value="1"/>
</dbReference>
<dbReference type="InterPro" id="IPR041588">
    <property type="entry name" value="Integrase_H2C2"/>
</dbReference>
<dbReference type="Gene3D" id="1.10.340.70">
    <property type="match status" value="1"/>
</dbReference>
<dbReference type="GO" id="GO:0003676">
    <property type="term" value="F:nucleic acid binding"/>
    <property type="evidence" value="ECO:0007669"/>
    <property type="project" value="InterPro"/>
</dbReference>
<feature type="domain" description="Integrase catalytic" evidence="3">
    <location>
        <begin position="183"/>
        <end position="290"/>
    </location>
</feature>
<feature type="region of interest" description="Disordered" evidence="2">
    <location>
        <begin position="406"/>
        <end position="476"/>
    </location>
</feature>
<dbReference type="Proteomes" id="UP000694383">
    <property type="component" value="Unplaced"/>
</dbReference>
<dbReference type="InterPro" id="IPR050951">
    <property type="entry name" value="Retrovirus_Pol_polyprotein"/>
</dbReference>